<dbReference type="NCBIfam" id="NF003220">
    <property type="entry name" value="PRK04192.1"/>
    <property type="match status" value="1"/>
</dbReference>
<evidence type="ECO:0000313" key="12">
    <source>
        <dbReference type="EMBL" id="OEG15755.1"/>
    </source>
</evidence>
<dbReference type="SUPFAM" id="SSF52540">
    <property type="entry name" value="P-loop containing nucleoside triphosphate hydrolases"/>
    <property type="match status" value="1"/>
</dbReference>
<dbReference type="GO" id="GO:0005524">
    <property type="term" value="F:ATP binding"/>
    <property type="evidence" value="ECO:0007669"/>
    <property type="project" value="UniProtKB-UniRule"/>
</dbReference>
<dbReference type="Pfam" id="PF22919">
    <property type="entry name" value="ATP-synt_VA_C"/>
    <property type="match status" value="1"/>
</dbReference>
<dbReference type="GO" id="GO:0046961">
    <property type="term" value="F:proton-transporting ATPase activity, rotational mechanism"/>
    <property type="evidence" value="ECO:0007669"/>
    <property type="project" value="InterPro"/>
</dbReference>
<comment type="catalytic activity">
    <reaction evidence="7">
        <text>ATP + H2O + 4 H(+)(in) = ADP + phosphate + 5 H(+)(out)</text>
        <dbReference type="Rhea" id="RHEA:57720"/>
        <dbReference type="ChEBI" id="CHEBI:15377"/>
        <dbReference type="ChEBI" id="CHEBI:15378"/>
        <dbReference type="ChEBI" id="CHEBI:30616"/>
        <dbReference type="ChEBI" id="CHEBI:43474"/>
        <dbReference type="ChEBI" id="CHEBI:456216"/>
        <dbReference type="EC" id="7.1.2.2"/>
    </reaction>
</comment>
<evidence type="ECO:0000259" key="11">
    <source>
        <dbReference type="Pfam" id="PF22919"/>
    </source>
</evidence>
<dbReference type="FunFam" id="2.40.50.100:FF:000008">
    <property type="entry name" value="V-type proton ATPase catalytic subunit A"/>
    <property type="match status" value="1"/>
</dbReference>
<dbReference type="RefSeq" id="WP_069663410.1">
    <property type="nucleotide sequence ID" value="NZ_JBHUJJ010000001.1"/>
</dbReference>
<dbReference type="Gene3D" id="3.40.50.300">
    <property type="entry name" value="P-loop containing nucleotide triphosphate hydrolases"/>
    <property type="match status" value="1"/>
</dbReference>
<sequence>MQTGKIIKVSGPLVMAENMSDASIQDICQVGELGVIGEIIEMRGDVASIQVYEETTGIGPGEPVTTTGEALSVELAPGLISEMFDGIQRPLDTFAKVTKSNFLSRGVQIPALDRTKKWVFEPSVSVGENVSAGDIIGLVQETKVIAHKIMVPVGIEGTIKSIQQGEFTIEETIYVVETATGDKEFTMMQKWPVRRSRPILEKLNPDVPLLTGQRVIDTFFPVTKGGAAAVPGPFGAGKTVVQHQIAKWADVDLVVYVGCGERGNEMTDVLNEFPELIDPTTGESVMERTVLIANTSNMPVAAREASIYTGITIAEYFRDMGYSVAIMADSTSRWAEALREMSGRLEEMPGDEGYPAYLGSRLAEYYERAGQVVALGKDHREGSITAISAVSPSGGDISEPVTQNTLRVVKVFWGLDATLAQKRHFPSINWLQSYSLYASEVGKHLDQQLQINWSEMVMEGMRILQEESQLEEIVRLVGIDSLSDKDRLTLEVAKSIREDYLQQNAFDDVDTFTSREKQYKMLNLILTFYKEGQSALELGAYLTEILAGTAEIRDQIARSKYVPEAQIGQLDPLIDDIKQTLKQIVADGGMTND</sequence>
<evidence type="ECO:0000259" key="8">
    <source>
        <dbReference type="Pfam" id="PF00006"/>
    </source>
</evidence>
<dbReference type="InterPro" id="IPR055190">
    <property type="entry name" value="ATP-synt_VA_C"/>
</dbReference>
<dbReference type="FunFam" id="3.40.50.300:FF:000675">
    <property type="entry name" value="V-type ATP synthase alpha chain"/>
    <property type="match status" value="1"/>
</dbReference>
<dbReference type="EC" id="7.1.2.2" evidence="7"/>
<evidence type="ECO:0000259" key="9">
    <source>
        <dbReference type="Pfam" id="PF02874"/>
    </source>
</evidence>
<dbReference type="PROSITE" id="PS00152">
    <property type="entry name" value="ATPASE_ALPHA_BETA"/>
    <property type="match status" value="1"/>
</dbReference>
<feature type="domain" description="ATPsynthase alpha/beta subunit barrel-sandwich" evidence="10">
    <location>
        <begin position="109"/>
        <end position="194"/>
    </location>
</feature>
<gene>
    <name evidence="7" type="primary">atpA</name>
    <name evidence="12" type="ORF">BCR25_18580</name>
</gene>
<keyword evidence="13" id="KW-1185">Reference proteome</keyword>
<dbReference type="Gene3D" id="1.10.1140.10">
    <property type="entry name" value="Bovine Mitochondrial F1-atpase, Atp Synthase Beta Chain, Chain D, domain 3"/>
    <property type="match status" value="1"/>
</dbReference>
<dbReference type="InterPro" id="IPR000194">
    <property type="entry name" value="ATPase_F1/V1/A1_a/bsu_nucl-bd"/>
</dbReference>
<dbReference type="Gene3D" id="2.40.30.20">
    <property type="match status" value="1"/>
</dbReference>
<organism evidence="12 13">
    <name type="scientific">Enterococcus termitis</name>
    <dbReference type="NCBI Taxonomy" id="332950"/>
    <lineage>
        <taxon>Bacteria</taxon>
        <taxon>Bacillati</taxon>
        <taxon>Bacillota</taxon>
        <taxon>Bacilli</taxon>
        <taxon>Lactobacillales</taxon>
        <taxon>Enterococcaceae</taxon>
        <taxon>Enterococcus</taxon>
    </lineage>
</organism>
<name>A0A1E5GSW6_9ENTE</name>
<keyword evidence="7" id="KW-0375">Hydrogen ion transport</keyword>
<evidence type="ECO:0000256" key="3">
    <source>
        <dbReference type="ARBA" id="ARBA00022741"/>
    </source>
</evidence>
<evidence type="ECO:0000313" key="13">
    <source>
        <dbReference type="Proteomes" id="UP000095094"/>
    </source>
</evidence>
<dbReference type="InterPro" id="IPR031686">
    <property type="entry name" value="ATP-synth_a_Xtn"/>
</dbReference>
<comment type="function">
    <text evidence="7">Produces ATP from ADP in the presence of a proton gradient across the membrane. The V-type alpha chain is a catalytic subunit.</text>
</comment>
<dbReference type="InterPro" id="IPR023366">
    <property type="entry name" value="ATP_synth_asu-like_sf"/>
</dbReference>
<dbReference type="GO" id="GO:0042777">
    <property type="term" value="P:proton motive force-driven plasma membrane ATP synthesis"/>
    <property type="evidence" value="ECO:0007669"/>
    <property type="project" value="UniProtKB-UniRule"/>
</dbReference>
<dbReference type="Pfam" id="PF00006">
    <property type="entry name" value="ATP-synt_ab"/>
    <property type="match status" value="1"/>
</dbReference>
<dbReference type="InterPro" id="IPR027417">
    <property type="entry name" value="P-loop_NTPase"/>
</dbReference>
<dbReference type="SUPFAM" id="SSF47917">
    <property type="entry name" value="C-terminal domain of alpha and beta subunits of F1 ATP synthase"/>
    <property type="match status" value="1"/>
</dbReference>
<dbReference type="GO" id="GO:0045259">
    <property type="term" value="C:proton-transporting ATP synthase complex"/>
    <property type="evidence" value="ECO:0007669"/>
    <property type="project" value="UniProtKB-ARBA"/>
</dbReference>
<evidence type="ECO:0000256" key="5">
    <source>
        <dbReference type="ARBA" id="ARBA00022967"/>
    </source>
</evidence>
<comment type="caution">
    <text evidence="12">The sequence shown here is derived from an EMBL/GenBank/DDBJ whole genome shotgun (WGS) entry which is preliminary data.</text>
</comment>
<keyword evidence="4 7" id="KW-0067">ATP-binding</keyword>
<keyword evidence="2 7" id="KW-0813">Transport</keyword>
<dbReference type="HAMAP" id="MF_00309">
    <property type="entry name" value="ATP_synth_A_arch"/>
    <property type="match status" value="1"/>
</dbReference>
<reference evidence="13" key="1">
    <citation type="submission" date="2016-09" db="EMBL/GenBank/DDBJ databases">
        <authorList>
            <person name="Gulvik C.A."/>
        </authorList>
    </citation>
    <scope>NUCLEOTIDE SEQUENCE [LARGE SCALE GENOMIC DNA]</scope>
    <source>
        <strain evidence="13">LMG 8895</strain>
    </source>
</reference>
<feature type="binding site" evidence="7">
    <location>
        <begin position="232"/>
        <end position="239"/>
    </location>
    <ligand>
        <name>ATP</name>
        <dbReference type="ChEBI" id="CHEBI:30616"/>
    </ligand>
</feature>
<dbReference type="InterPro" id="IPR020003">
    <property type="entry name" value="ATPase_a/bsu_AS"/>
</dbReference>
<feature type="domain" description="ATPase F1/V1/A1 complex alpha/beta subunit N-terminal" evidence="9">
    <location>
        <begin position="6"/>
        <end position="68"/>
    </location>
</feature>
<dbReference type="AlphaFoldDB" id="A0A1E5GSW6"/>
<proteinExistence type="inferred from homology"/>
<keyword evidence="3 7" id="KW-0547">Nucleotide-binding</keyword>
<dbReference type="InterPro" id="IPR036121">
    <property type="entry name" value="ATPase_F1/V1/A1_a/bsu_N_sf"/>
</dbReference>
<dbReference type="CDD" id="cd01134">
    <property type="entry name" value="V_A-ATPase_A"/>
    <property type="match status" value="1"/>
</dbReference>
<evidence type="ECO:0000256" key="4">
    <source>
        <dbReference type="ARBA" id="ARBA00022840"/>
    </source>
</evidence>
<protein>
    <recommendedName>
        <fullName evidence="7">V-type ATP synthase alpha chain</fullName>
        <ecNumber evidence="7">7.1.2.2</ecNumber>
    </recommendedName>
    <alternativeName>
        <fullName evidence="7">V-ATPase subunit A</fullName>
    </alternativeName>
</protein>
<keyword evidence="5 7" id="KW-1278">Translocase</keyword>
<evidence type="ECO:0000259" key="10">
    <source>
        <dbReference type="Pfam" id="PF16886"/>
    </source>
</evidence>
<dbReference type="CDD" id="cd18119">
    <property type="entry name" value="ATP-synt_V_A-type_alpha_N"/>
    <property type="match status" value="1"/>
</dbReference>
<evidence type="ECO:0000256" key="2">
    <source>
        <dbReference type="ARBA" id="ARBA00022448"/>
    </source>
</evidence>
<evidence type="ECO:0000256" key="7">
    <source>
        <dbReference type="HAMAP-Rule" id="MF_00309"/>
    </source>
</evidence>
<dbReference type="Proteomes" id="UP000095094">
    <property type="component" value="Unassembled WGS sequence"/>
</dbReference>
<dbReference type="CDD" id="cd18111">
    <property type="entry name" value="ATP-synt_V_A-type_alpha_C"/>
    <property type="match status" value="1"/>
</dbReference>
<dbReference type="EMBL" id="MIJY01000014">
    <property type="protein sequence ID" value="OEG15755.1"/>
    <property type="molecule type" value="Genomic_DNA"/>
</dbReference>
<dbReference type="PANTHER" id="PTHR43607">
    <property type="entry name" value="V-TYPE PROTON ATPASE CATALYTIC SUBUNIT A"/>
    <property type="match status" value="1"/>
</dbReference>
<dbReference type="InterPro" id="IPR004100">
    <property type="entry name" value="ATPase_F1/V1/A1_a/bsu_N"/>
</dbReference>
<dbReference type="SUPFAM" id="SSF50615">
    <property type="entry name" value="N-terminal domain of alpha and beta subunits of F1 ATP synthase"/>
    <property type="match status" value="1"/>
</dbReference>
<feature type="domain" description="ATPase F1/V1/A1 complex alpha/beta subunit nucleotide-binding" evidence="8">
    <location>
        <begin position="212"/>
        <end position="435"/>
    </location>
</feature>
<accession>A0A1E5GSW6</accession>
<dbReference type="PANTHER" id="PTHR43607:SF1">
    <property type="entry name" value="H(+)-TRANSPORTING TWO-SECTOR ATPASE"/>
    <property type="match status" value="1"/>
</dbReference>
<dbReference type="Pfam" id="PF02874">
    <property type="entry name" value="ATP-synt_ab_N"/>
    <property type="match status" value="1"/>
</dbReference>
<dbReference type="Pfam" id="PF16886">
    <property type="entry name" value="ATP-synt_ab_Xtn"/>
    <property type="match status" value="1"/>
</dbReference>
<feature type="domain" description="ATP synthase A/B type C-terminal" evidence="11">
    <location>
        <begin position="447"/>
        <end position="539"/>
    </location>
</feature>
<dbReference type="InterPro" id="IPR024034">
    <property type="entry name" value="ATPase_F1/V1_b/a_C"/>
</dbReference>
<dbReference type="GO" id="GO:0046933">
    <property type="term" value="F:proton-transporting ATP synthase activity, rotational mechanism"/>
    <property type="evidence" value="ECO:0007669"/>
    <property type="project" value="UniProtKB-UniRule"/>
</dbReference>
<dbReference type="OrthoDB" id="9803053at2"/>
<dbReference type="Gene3D" id="2.40.50.100">
    <property type="match status" value="1"/>
</dbReference>
<evidence type="ECO:0000256" key="6">
    <source>
        <dbReference type="ARBA" id="ARBA00023065"/>
    </source>
</evidence>
<keyword evidence="6 7" id="KW-0406">Ion transport</keyword>
<dbReference type="InterPro" id="IPR022878">
    <property type="entry name" value="V-ATPase_asu"/>
</dbReference>
<keyword evidence="7" id="KW-0066">ATP synthesis</keyword>
<comment type="similarity">
    <text evidence="1 7">Belongs to the ATPase alpha/beta chains family.</text>
</comment>
<evidence type="ECO:0000256" key="1">
    <source>
        <dbReference type="ARBA" id="ARBA00008936"/>
    </source>
</evidence>